<feature type="domain" description="Ketopantoate reductase N-terminal" evidence="5">
    <location>
        <begin position="3"/>
        <end position="143"/>
    </location>
</feature>
<feature type="domain" description="Ketopantoate reductase C-terminal" evidence="6">
    <location>
        <begin position="169"/>
        <end position="290"/>
    </location>
</feature>
<keyword evidence="4" id="KW-0566">Pantothenate biosynthesis</keyword>
<evidence type="ECO:0000256" key="4">
    <source>
        <dbReference type="RuleBase" id="RU362068"/>
    </source>
</evidence>
<evidence type="ECO:0000256" key="1">
    <source>
        <dbReference type="ARBA" id="ARBA00007870"/>
    </source>
</evidence>
<organism evidence="7 8">
    <name type="scientific">Ammoniphilus resinae</name>
    <dbReference type="NCBI Taxonomy" id="861532"/>
    <lineage>
        <taxon>Bacteria</taxon>
        <taxon>Bacillati</taxon>
        <taxon>Bacillota</taxon>
        <taxon>Bacilli</taxon>
        <taxon>Bacillales</taxon>
        <taxon>Paenibacillaceae</taxon>
        <taxon>Aneurinibacillus group</taxon>
        <taxon>Ammoniphilus</taxon>
    </lineage>
</organism>
<dbReference type="EC" id="1.1.1.169" evidence="4"/>
<evidence type="ECO:0000313" key="8">
    <source>
        <dbReference type="Proteomes" id="UP001519343"/>
    </source>
</evidence>
<keyword evidence="3 4" id="KW-0560">Oxidoreductase</keyword>
<dbReference type="PANTHER" id="PTHR21708:SF26">
    <property type="entry name" value="2-DEHYDROPANTOATE 2-REDUCTASE"/>
    <property type="match status" value="1"/>
</dbReference>
<dbReference type="InterPro" id="IPR013328">
    <property type="entry name" value="6PGD_dom2"/>
</dbReference>
<accession>A0ABS4GJ02</accession>
<dbReference type="InterPro" id="IPR008927">
    <property type="entry name" value="6-PGluconate_DH-like_C_sf"/>
</dbReference>
<dbReference type="InterPro" id="IPR013752">
    <property type="entry name" value="KPA_reductase"/>
</dbReference>
<evidence type="ECO:0000259" key="5">
    <source>
        <dbReference type="Pfam" id="PF02558"/>
    </source>
</evidence>
<evidence type="ECO:0000313" key="7">
    <source>
        <dbReference type="EMBL" id="MBP1930236.1"/>
    </source>
</evidence>
<dbReference type="SUPFAM" id="SSF51735">
    <property type="entry name" value="NAD(P)-binding Rossmann-fold domains"/>
    <property type="match status" value="1"/>
</dbReference>
<dbReference type="InterPro" id="IPR036291">
    <property type="entry name" value="NAD(P)-bd_dom_sf"/>
</dbReference>
<dbReference type="InterPro" id="IPR051402">
    <property type="entry name" value="KPR-Related"/>
</dbReference>
<sequence>MRVLVVGKGAVGGYFGGRLHDSGADVTFLVRRKTDDLQVQSVHGDMTLKIKSIVSGEQVEPFDLIIMSTKAYHLKQAIEDIAPYVGENTTVLPLLNGYYHLAQLQERFPHVLGGLCFIESTIGPNGEIIQTSKRHDIIFGEIDGQKSDKAQKISDLFSKAQFKSVLTDDVKTAMWNKYVFITALSGITTIMYTSMGSIQESPYGTELFRDLLAEINAVAETEGVQVYSPEKNVEIATAMGPKMKASMLRDMEKGLPTEADHLQGELMKLAEKHGISVPLLKMTYNRLRIYEVERLG</sequence>
<dbReference type="Gene3D" id="3.40.50.720">
    <property type="entry name" value="NAD(P)-binding Rossmann-like Domain"/>
    <property type="match status" value="1"/>
</dbReference>
<dbReference type="RefSeq" id="WP_209808083.1">
    <property type="nucleotide sequence ID" value="NZ_JAGGKT010000001.1"/>
</dbReference>
<evidence type="ECO:0000259" key="6">
    <source>
        <dbReference type="Pfam" id="PF08546"/>
    </source>
</evidence>
<protein>
    <recommendedName>
        <fullName evidence="4">2-dehydropantoate 2-reductase</fullName>
        <ecNumber evidence="4">1.1.1.169</ecNumber>
    </recommendedName>
    <alternativeName>
        <fullName evidence="4">Ketopantoate reductase</fullName>
    </alternativeName>
</protein>
<dbReference type="NCBIfam" id="TIGR00745">
    <property type="entry name" value="apbA_panE"/>
    <property type="match status" value="1"/>
</dbReference>
<dbReference type="InterPro" id="IPR013332">
    <property type="entry name" value="KPR_N"/>
</dbReference>
<comment type="pathway">
    <text evidence="4">Cofactor biosynthesis; (R)-pantothenate biosynthesis; (R)-pantoate from 3-methyl-2-oxobutanoate: step 2/2.</text>
</comment>
<dbReference type="GO" id="GO:0008677">
    <property type="term" value="F:2-dehydropantoate 2-reductase activity"/>
    <property type="evidence" value="ECO:0007669"/>
    <property type="project" value="UniProtKB-EC"/>
</dbReference>
<dbReference type="Gene3D" id="1.10.1040.10">
    <property type="entry name" value="N-(1-d-carboxylethyl)-l-norvaline Dehydrogenase, domain 2"/>
    <property type="match status" value="1"/>
</dbReference>
<evidence type="ECO:0000256" key="2">
    <source>
        <dbReference type="ARBA" id="ARBA00022857"/>
    </source>
</evidence>
<dbReference type="PANTHER" id="PTHR21708">
    <property type="entry name" value="PROBABLE 2-DEHYDROPANTOATE 2-REDUCTASE"/>
    <property type="match status" value="1"/>
</dbReference>
<comment type="function">
    <text evidence="4">Catalyzes the NADPH-dependent reduction of ketopantoate into pantoic acid.</text>
</comment>
<gene>
    <name evidence="7" type="ORF">J2Z37_000223</name>
</gene>
<keyword evidence="8" id="KW-1185">Reference proteome</keyword>
<evidence type="ECO:0000256" key="3">
    <source>
        <dbReference type="ARBA" id="ARBA00023002"/>
    </source>
</evidence>
<dbReference type="InterPro" id="IPR003710">
    <property type="entry name" value="ApbA"/>
</dbReference>
<dbReference type="EMBL" id="JAGGKT010000001">
    <property type="protein sequence ID" value="MBP1930236.1"/>
    <property type="molecule type" value="Genomic_DNA"/>
</dbReference>
<comment type="similarity">
    <text evidence="1 4">Belongs to the ketopantoate reductase family.</text>
</comment>
<keyword evidence="2 4" id="KW-0521">NADP</keyword>
<reference evidence="7 8" key="1">
    <citation type="submission" date="2021-03" db="EMBL/GenBank/DDBJ databases">
        <title>Genomic Encyclopedia of Type Strains, Phase IV (KMG-IV): sequencing the most valuable type-strain genomes for metagenomic binning, comparative biology and taxonomic classification.</title>
        <authorList>
            <person name="Goeker M."/>
        </authorList>
    </citation>
    <scope>NUCLEOTIDE SEQUENCE [LARGE SCALE GENOMIC DNA]</scope>
    <source>
        <strain evidence="7 8">DSM 24738</strain>
    </source>
</reference>
<name>A0ABS4GJ02_9BACL</name>
<dbReference type="Proteomes" id="UP001519343">
    <property type="component" value="Unassembled WGS sequence"/>
</dbReference>
<proteinExistence type="inferred from homology"/>
<dbReference type="Pfam" id="PF02558">
    <property type="entry name" value="ApbA"/>
    <property type="match status" value="1"/>
</dbReference>
<dbReference type="Pfam" id="PF08546">
    <property type="entry name" value="ApbA_C"/>
    <property type="match status" value="1"/>
</dbReference>
<dbReference type="SUPFAM" id="SSF48179">
    <property type="entry name" value="6-phosphogluconate dehydrogenase C-terminal domain-like"/>
    <property type="match status" value="1"/>
</dbReference>
<comment type="caution">
    <text evidence="7">The sequence shown here is derived from an EMBL/GenBank/DDBJ whole genome shotgun (WGS) entry which is preliminary data.</text>
</comment>
<comment type="catalytic activity">
    <reaction evidence="4">
        <text>(R)-pantoate + NADP(+) = 2-dehydropantoate + NADPH + H(+)</text>
        <dbReference type="Rhea" id="RHEA:16233"/>
        <dbReference type="ChEBI" id="CHEBI:11561"/>
        <dbReference type="ChEBI" id="CHEBI:15378"/>
        <dbReference type="ChEBI" id="CHEBI:15980"/>
        <dbReference type="ChEBI" id="CHEBI:57783"/>
        <dbReference type="ChEBI" id="CHEBI:58349"/>
        <dbReference type="EC" id="1.1.1.169"/>
    </reaction>
</comment>